<keyword evidence="2" id="KW-1185">Reference proteome</keyword>
<sequence>MIASAYEDGLVVFHLDNGRSFERNKVKACGLLRVALKQGLPSDMADDLRVRLEGKEKALSAQQLAEVSALETLYLSPKGLSELQNDVTPVT</sequence>
<organism evidence="1 2">
    <name type="scientific">Pseudomonas maioricensis</name>
    <dbReference type="NCBI Taxonomy" id="1766623"/>
    <lineage>
        <taxon>Bacteria</taxon>
        <taxon>Pseudomonadati</taxon>
        <taxon>Pseudomonadota</taxon>
        <taxon>Gammaproteobacteria</taxon>
        <taxon>Pseudomonadales</taxon>
        <taxon>Pseudomonadaceae</taxon>
        <taxon>Pseudomonas</taxon>
    </lineage>
</organism>
<accession>A0ABS9ZN21</accession>
<dbReference type="RefSeq" id="WP_243248041.1">
    <property type="nucleotide sequence ID" value="NZ_LOHG01000015.1"/>
</dbReference>
<gene>
    <name evidence="1" type="ORF">AUC61_20745</name>
</gene>
<proteinExistence type="predicted"/>
<dbReference type="Proteomes" id="UP001320513">
    <property type="component" value="Unassembled WGS sequence"/>
</dbReference>
<evidence type="ECO:0000313" key="2">
    <source>
        <dbReference type="Proteomes" id="UP001320513"/>
    </source>
</evidence>
<protein>
    <submittedName>
        <fullName evidence="1">Uncharacterized protein</fullName>
    </submittedName>
</protein>
<reference evidence="1 2" key="1">
    <citation type="submission" date="2015-12" db="EMBL/GenBank/DDBJ databases">
        <title>Phylogenomics in the description of a new species in the Pseudomonas syringae group.</title>
        <authorList>
            <person name="Busquets A."/>
            <person name="Gomila M."/>
            <person name="Beiki F."/>
            <person name="Rahimian H."/>
            <person name="Mulet M."/>
            <person name="Sanchez D."/>
            <person name="Garcia-Valdes E."/>
            <person name="Lalucat J."/>
        </authorList>
    </citation>
    <scope>NUCLEOTIDE SEQUENCE [LARGE SCALE GENOMIC DNA]</scope>
    <source>
        <strain evidence="1 2">S25</strain>
    </source>
</reference>
<dbReference type="EMBL" id="LOHG01000015">
    <property type="protein sequence ID" value="MCI8211965.1"/>
    <property type="molecule type" value="Genomic_DNA"/>
</dbReference>
<comment type="caution">
    <text evidence="1">The sequence shown here is derived from an EMBL/GenBank/DDBJ whole genome shotgun (WGS) entry which is preliminary data.</text>
</comment>
<evidence type="ECO:0000313" key="1">
    <source>
        <dbReference type="EMBL" id="MCI8211965.1"/>
    </source>
</evidence>
<name>A0ABS9ZN21_9PSED</name>